<accession>A0A1V0SA82</accession>
<reference evidence="1" key="1">
    <citation type="journal article" date="2017" name="Science">
        <title>Giant viruses with an expanded complement of translation system components.</title>
        <authorList>
            <person name="Schulz F."/>
            <person name="Yutin N."/>
            <person name="Ivanova N.N."/>
            <person name="Ortega D.R."/>
            <person name="Lee T.K."/>
            <person name="Vierheilig J."/>
            <person name="Daims H."/>
            <person name="Horn M."/>
            <person name="Wagner M."/>
            <person name="Jensen G.J."/>
            <person name="Kyrpides N.C."/>
            <person name="Koonin E.V."/>
            <person name="Woyke T."/>
        </authorList>
    </citation>
    <scope>NUCLEOTIDE SEQUENCE</scope>
    <source>
        <strain evidence="1">CTV1</strain>
    </source>
</reference>
<organism evidence="1">
    <name type="scientific">Catovirus CTV1</name>
    <dbReference type="NCBI Taxonomy" id="1977631"/>
    <lineage>
        <taxon>Viruses</taxon>
        <taxon>Varidnaviria</taxon>
        <taxon>Bamfordvirae</taxon>
        <taxon>Nucleocytoviricota</taxon>
        <taxon>Megaviricetes</taxon>
        <taxon>Imitervirales</taxon>
        <taxon>Mimiviridae</taxon>
        <taxon>Klosneuvirinae</taxon>
        <taxon>Catovirus</taxon>
    </lineage>
</organism>
<protein>
    <recommendedName>
        <fullName evidence="2">F-box domain-containing protein</fullName>
    </recommendedName>
</protein>
<proteinExistence type="predicted"/>
<dbReference type="EMBL" id="KY684083">
    <property type="protein sequence ID" value="ARF08627.1"/>
    <property type="molecule type" value="Genomic_DNA"/>
</dbReference>
<name>A0A1V0SA82_9VIRU</name>
<evidence type="ECO:0000313" key="1">
    <source>
        <dbReference type="EMBL" id="ARF08627.1"/>
    </source>
</evidence>
<gene>
    <name evidence="1" type="ORF">Catovirus_1_677</name>
</gene>
<evidence type="ECO:0008006" key="2">
    <source>
        <dbReference type="Google" id="ProtNLM"/>
    </source>
</evidence>
<sequence length="236" mass="28106">MFEDIYFLDYFINYLDLNDLSKFCRLCKRTYFVVQNNEYFSKISVDIKNGLSVSKVFSKGNVHICKLLYSKYSKLVNSEDIIMMGGQMNVTQYISTDRYDIIFNMTNAFRNFCLNDDCEGTKWFTSNYGICLSNNKYMLINKMTDDDINEIFVIVCENNKNNMVKWLFTNYDVSDLAIMNAFTFCLKLEYFNICKFLFDNCNIIRFLINFNFENLIGIYKNENKENIIKWLRKVNV</sequence>